<dbReference type="EMBL" id="BRPK01000004">
    <property type="protein sequence ID" value="GLB37851.1"/>
    <property type="molecule type" value="Genomic_DNA"/>
</dbReference>
<proteinExistence type="predicted"/>
<reference evidence="2" key="1">
    <citation type="submission" date="2022-07" db="EMBL/GenBank/DDBJ databases">
        <title>The genome of Lyophyllum shimeji provides insight into the initial evolution of ectomycorrhizal fungal genome.</title>
        <authorList>
            <person name="Kobayashi Y."/>
            <person name="Shibata T."/>
            <person name="Hirakawa H."/>
            <person name="Shigenobu S."/>
            <person name="Nishiyama T."/>
            <person name="Yamada A."/>
            <person name="Hasebe M."/>
            <person name="Kawaguchi M."/>
        </authorList>
    </citation>
    <scope>NUCLEOTIDE SEQUENCE</scope>
    <source>
        <strain evidence="2">AT787</strain>
    </source>
</reference>
<comment type="caution">
    <text evidence="2">The sequence shown here is derived from an EMBL/GenBank/DDBJ whole genome shotgun (WGS) entry which is preliminary data.</text>
</comment>
<dbReference type="OrthoDB" id="3028599at2759"/>
<organism evidence="2 3">
    <name type="scientific">Lyophyllum shimeji</name>
    <name type="common">Hon-shimeji</name>
    <name type="synonym">Tricholoma shimeji</name>
    <dbReference type="NCBI Taxonomy" id="47721"/>
    <lineage>
        <taxon>Eukaryota</taxon>
        <taxon>Fungi</taxon>
        <taxon>Dikarya</taxon>
        <taxon>Basidiomycota</taxon>
        <taxon>Agaricomycotina</taxon>
        <taxon>Agaricomycetes</taxon>
        <taxon>Agaricomycetidae</taxon>
        <taxon>Agaricales</taxon>
        <taxon>Tricholomatineae</taxon>
        <taxon>Lyophyllaceae</taxon>
        <taxon>Lyophyllum</taxon>
    </lineage>
</organism>
<evidence type="ECO:0000256" key="1">
    <source>
        <dbReference type="SAM" id="MobiDB-lite"/>
    </source>
</evidence>
<feature type="region of interest" description="Disordered" evidence="1">
    <location>
        <begin position="1"/>
        <end position="42"/>
    </location>
</feature>
<name>A0A9P3PLF7_LYOSH</name>
<keyword evidence="3" id="KW-1185">Reference proteome</keyword>
<accession>A0A9P3PLF7</accession>
<evidence type="ECO:0000313" key="3">
    <source>
        <dbReference type="Proteomes" id="UP001063166"/>
    </source>
</evidence>
<feature type="compositionally biased region" description="Polar residues" evidence="1">
    <location>
        <begin position="18"/>
        <end position="36"/>
    </location>
</feature>
<protein>
    <submittedName>
        <fullName evidence="2">Uncharacterized protein</fullName>
    </submittedName>
</protein>
<evidence type="ECO:0000313" key="2">
    <source>
        <dbReference type="EMBL" id="GLB37851.1"/>
    </source>
</evidence>
<sequence length="210" mass="23281">MDRLPPNLSSTGKDDLSTPHTTTVSSRPASPSTFHPTSPKHASSAPLLNIQFHISSVTGLPLAGSWHLTRRLTRRVVHVSCTGAGHDADRRSDAVAEADSTWDENLEQIGPVVATDKITFSVEEHATWPVKRGTRTIATSKEYTVDALLVLQGKRGEKKSITIPLRSGHDKNADANLVLRVREPTTDFVSKQWKEEAEMWERRREGVEMQ</sequence>
<gene>
    <name evidence="2" type="ORF">LshimejAT787_0409020</name>
</gene>
<dbReference type="AlphaFoldDB" id="A0A9P3PLF7"/>
<dbReference type="Proteomes" id="UP001063166">
    <property type="component" value="Unassembled WGS sequence"/>
</dbReference>